<reference evidence="1" key="1">
    <citation type="journal article" date="2021" name="Open Biol.">
        <title>Shared evolutionary footprints suggest mitochondrial oxidative damage underlies multiple complex I losses in fungi.</title>
        <authorList>
            <person name="Schikora-Tamarit M.A."/>
            <person name="Marcet-Houben M."/>
            <person name="Nosek J."/>
            <person name="Gabaldon T."/>
        </authorList>
    </citation>
    <scope>NUCLEOTIDE SEQUENCE</scope>
    <source>
        <strain evidence="1">NCAIM Y.01608</strain>
    </source>
</reference>
<dbReference type="AlphaFoldDB" id="A0A9P8PMK4"/>
<dbReference type="Proteomes" id="UP000788993">
    <property type="component" value="Unassembled WGS sequence"/>
</dbReference>
<keyword evidence="2" id="KW-1185">Reference proteome</keyword>
<gene>
    <name evidence="1" type="ORF">OGATHE_001959</name>
</gene>
<reference evidence="1" key="2">
    <citation type="submission" date="2021-01" db="EMBL/GenBank/DDBJ databases">
        <authorList>
            <person name="Schikora-Tamarit M.A."/>
        </authorList>
    </citation>
    <scope>NUCLEOTIDE SEQUENCE</scope>
    <source>
        <strain evidence="1">NCAIM Y.01608</strain>
    </source>
</reference>
<sequence length="98" mass="10888">MLRRTFTDFAPLPKAVYVTYGRAVLAIILGMSSSVGRSDRPFTNTSLVSLVASDLERRATSTGVYRLMYLAVVLIEWIKAKPRNSDTTDSSVLLKRFG</sequence>
<evidence type="ECO:0000313" key="1">
    <source>
        <dbReference type="EMBL" id="KAH3673979.1"/>
    </source>
</evidence>
<dbReference type="EMBL" id="JAEUBD010000526">
    <property type="protein sequence ID" value="KAH3673979.1"/>
    <property type="molecule type" value="Genomic_DNA"/>
</dbReference>
<evidence type="ECO:0000313" key="2">
    <source>
        <dbReference type="Proteomes" id="UP000788993"/>
    </source>
</evidence>
<protein>
    <submittedName>
        <fullName evidence="1">Uncharacterized protein</fullName>
    </submittedName>
</protein>
<comment type="caution">
    <text evidence="1">The sequence shown here is derived from an EMBL/GenBank/DDBJ whole genome shotgun (WGS) entry which is preliminary data.</text>
</comment>
<organism evidence="1 2">
    <name type="scientific">Ogataea polymorpha</name>
    <dbReference type="NCBI Taxonomy" id="460523"/>
    <lineage>
        <taxon>Eukaryota</taxon>
        <taxon>Fungi</taxon>
        <taxon>Dikarya</taxon>
        <taxon>Ascomycota</taxon>
        <taxon>Saccharomycotina</taxon>
        <taxon>Pichiomycetes</taxon>
        <taxon>Pichiales</taxon>
        <taxon>Pichiaceae</taxon>
        <taxon>Ogataea</taxon>
    </lineage>
</organism>
<name>A0A9P8PMK4_9ASCO</name>
<accession>A0A9P8PMK4</accession>
<proteinExistence type="predicted"/>